<dbReference type="AlphaFoldDB" id="A0AAW0K2E8"/>
<dbReference type="Proteomes" id="UP000237347">
    <property type="component" value="Unassembled WGS sequence"/>
</dbReference>
<dbReference type="EMBL" id="PKMF04000414">
    <property type="protein sequence ID" value="KAK7833034.1"/>
    <property type="molecule type" value="Genomic_DNA"/>
</dbReference>
<name>A0AAW0K2E8_QUESU</name>
<feature type="region of interest" description="Disordered" evidence="1">
    <location>
        <begin position="1"/>
        <end position="30"/>
    </location>
</feature>
<sequence length="170" mass="18813">MKLQANESINGKSSAWKPNNKSMKRTFSQKQKHISRGKGKIFSIGTSSTKSGQRFEEREDGRTWYSLISDLSKPGMKRVMDLLAGSNFTDDILLLWLAGRERRFFASLPTVLSMISFQLRGKPTWTCGMKAKGKGKKFCLTLSTDSSSKCGGAIPNAPDTCAPAWIAQPQ</sequence>
<proteinExistence type="predicted"/>
<comment type="caution">
    <text evidence="2">The sequence shown here is derived from an EMBL/GenBank/DDBJ whole genome shotgun (WGS) entry which is preliminary data.</text>
</comment>
<evidence type="ECO:0000256" key="1">
    <source>
        <dbReference type="SAM" id="MobiDB-lite"/>
    </source>
</evidence>
<evidence type="ECO:0000313" key="2">
    <source>
        <dbReference type="EMBL" id="KAK7833034.1"/>
    </source>
</evidence>
<evidence type="ECO:0000313" key="3">
    <source>
        <dbReference type="Proteomes" id="UP000237347"/>
    </source>
</evidence>
<gene>
    <name evidence="2" type="ORF">CFP56_026013</name>
</gene>
<accession>A0AAW0K2E8</accession>
<protein>
    <submittedName>
        <fullName evidence="2">Uncharacterized protein</fullName>
    </submittedName>
</protein>
<keyword evidence="3" id="KW-1185">Reference proteome</keyword>
<reference evidence="2 3" key="1">
    <citation type="journal article" date="2018" name="Sci. Data">
        <title>The draft genome sequence of cork oak.</title>
        <authorList>
            <person name="Ramos A.M."/>
            <person name="Usie A."/>
            <person name="Barbosa P."/>
            <person name="Barros P.M."/>
            <person name="Capote T."/>
            <person name="Chaves I."/>
            <person name="Simoes F."/>
            <person name="Abreu I."/>
            <person name="Carrasquinho I."/>
            <person name="Faro C."/>
            <person name="Guimaraes J.B."/>
            <person name="Mendonca D."/>
            <person name="Nobrega F."/>
            <person name="Rodrigues L."/>
            <person name="Saibo N.J.M."/>
            <person name="Varela M.C."/>
            <person name="Egas C."/>
            <person name="Matos J."/>
            <person name="Miguel C.M."/>
            <person name="Oliveira M.M."/>
            <person name="Ricardo C.P."/>
            <person name="Goncalves S."/>
        </authorList>
    </citation>
    <scope>NUCLEOTIDE SEQUENCE [LARGE SCALE GENOMIC DNA]</scope>
    <source>
        <strain evidence="3">cv. HL8</strain>
    </source>
</reference>
<organism evidence="2 3">
    <name type="scientific">Quercus suber</name>
    <name type="common">Cork oak</name>
    <dbReference type="NCBI Taxonomy" id="58331"/>
    <lineage>
        <taxon>Eukaryota</taxon>
        <taxon>Viridiplantae</taxon>
        <taxon>Streptophyta</taxon>
        <taxon>Embryophyta</taxon>
        <taxon>Tracheophyta</taxon>
        <taxon>Spermatophyta</taxon>
        <taxon>Magnoliopsida</taxon>
        <taxon>eudicotyledons</taxon>
        <taxon>Gunneridae</taxon>
        <taxon>Pentapetalae</taxon>
        <taxon>rosids</taxon>
        <taxon>fabids</taxon>
        <taxon>Fagales</taxon>
        <taxon>Fagaceae</taxon>
        <taxon>Quercus</taxon>
    </lineage>
</organism>
<feature type="compositionally biased region" description="Polar residues" evidence="1">
    <location>
        <begin position="1"/>
        <end position="29"/>
    </location>
</feature>